<dbReference type="RefSeq" id="WP_145857261.1">
    <property type="nucleotide sequence ID" value="NZ_RPFW01000005.1"/>
</dbReference>
<dbReference type="InterPro" id="IPR037165">
    <property type="entry name" value="AldOxase/xan_DH_Mopterin-bd_sf"/>
</dbReference>
<dbReference type="AlphaFoldDB" id="A0A6P2BVT2"/>
<feature type="domain" description="Aldehyde oxidase/xanthine dehydrogenase a/b hammerhead" evidence="4">
    <location>
        <begin position="29"/>
        <end position="143"/>
    </location>
</feature>
<dbReference type="InterPro" id="IPR016208">
    <property type="entry name" value="Ald_Oxase/xanthine_DH-like"/>
</dbReference>
<evidence type="ECO:0000256" key="2">
    <source>
        <dbReference type="ARBA" id="ARBA00023002"/>
    </source>
</evidence>
<dbReference type="InterPro" id="IPR000674">
    <property type="entry name" value="Ald_Oxase/Xan_DH_a/b"/>
</dbReference>
<comment type="cofactor">
    <cofactor evidence="3">
        <name>Mo-molybdopterin cytosine dinucleotide</name>
        <dbReference type="ChEBI" id="CHEBI:71308"/>
    </cofactor>
</comment>
<dbReference type="SMART" id="SM01008">
    <property type="entry name" value="Ald_Xan_dh_C"/>
    <property type="match status" value="1"/>
</dbReference>
<dbReference type="InterPro" id="IPR008274">
    <property type="entry name" value="AldOxase/xan_DH_MoCoBD1"/>
</dbReference>
<gene>
    <name evidence="5" type="ORF">EAS64_26425</name>
</gene>
<dbReference type="InterPro" id="IPR036856">
    <property type="entry name" value="Ald_Oxase/Xan_DH_a/b_sf"/>
</dbReference>
<protein>
    <submittedName>
        <fullName evidence="5">Xanthine dehydrogenase family protein molybdopterin-binding subunit</fullName>
    </submittedName>
</protein>
<dbReference type="Pfam" id="PF02738">
    <property type="entry name" value="MoCoBD_1"/>
    <property type="match status" value="1"/>
</dbReference>
<dbReference type="InterPro" id="IPR046867">
    <property type="entry name" value="AldOxase/xan_DH_MoCoBD2"/>
</dbReference>
<dbReference type="Pfam" id="PF20256">
    <property type="entry name" value="MoCoBD_2"/>
    <property type="match status" value="1"/>
</dbReference>
<dbReference type="Gene3D" id="3.90.1170.50">
    <property type="entry name" value="Aldehyde oxidase/xanthine dehydrogenase, a/b hammerhead"/>
    <property type="match status" value="1"/>
</dbReference>
<organism evidence="5 6">
    <name type="scientific">Trebonia kvetii</name>
    <dbReference type="NCBI Taxonomy" id="2480626"/>
    <lineage>
        <taxon>Bacteria</taxon>
        <taxon>Bacillati</taxon>
        <taxon>Actinomycetota</taxon>
        <taxon>Actinomycetes</taxon>
        <taxon>Streptosporangiales</taxon>
        <taxon>Treboniaceae</taxon>
        <taxon>Trebonia</taxon>
    </lineage>
</organism>
<dbReference type="Proteomes" id="UP000460272">
    <property type="component" value="Unassembled WGS sequence"/>
</dbReference>
<dbReference type="GO" id="GO:0005506">
    <property type="term" value="F:iron ion binding"/>
    <property type="evidence" value="ECO:0007669"/>
    <property type="project" value="InterPro"/>
</dbReference>
<reference evidence="5 6" key="1">
    <citation type="submission" date="2018-11" db="EMBL/GenBank/DDBJ databases">
        <title>Trebonia kvetii gen.nov., sp.nov., a novel acidophilic actinobacterium, and proposal of the new actinobacterial family Treboniaceae fam. nov.</title>
        <authorList>
            <person name="Rapoport D."/>
            <person name="Sagova-Mareckova M."/>
            <person name="Sedlacek I."/>
            <person name="Provaznik J."/>
            <person name="Kralova S."/>
            <person name="Pavlinic D."/>
            <person name="Benes V."/>
            <person name="Kopecky J."/>
        </authorList>
    </citation>
    <scope>NUCLEOTIDE SEQUENCE [LARGE SCALE GENOMIC DNA]</scope>
    <source>
        <strain evidence="5 6">15Tr583</strain>
    </source>
</reference>
<proteinExistence type="predicted"/>
<dbReference type="GO" id="GO:0016491">
    <property type="term" value="F:oxidoreductase activity"/>
    <property type="evidence" value="ECO:0007669"/>
    <property type="project" value="UniProtKB-KW"/>
</dbReference>
<evidence type="ECO:0000259" key="4">
    <source>
        <dbReference type="SMART" id="SM01008"/>
    </source>
</evidence>
<evidence type="ECO:0000256" key="3">
    <source>
        <dbReference type="ARBA" id="ARBA00053029"/>
    </source>
</evidence>
<comment type="caution">
    <text evidence="5">The sequence shown here is derived from an EMBL/GenBank/DDBJ whole genome shotgun (WGS) entry which is preliminary data.</text>
</comment>
<dbReference type="PANTHER" id="PTHR11908:SF132">
    <property type="entry name" value="ALDEHYDE OXIDASE 1-RELATED"/>
    <property type="match status" value="1"/>
</dbReference>
<dbReference type="SUPFAM" id="SSF56003">
    <property type="entry name" value="Molybdenum cofactor-binding domain"/>
    <property type="match status" value="1"/>
</dbReference>
<dbReference type="Pfam" id="PF01315">
    <property type="entry name" value="Ald_Xan_dh_C"/>
    <property type="match status" value="1"/>
</dbReference>
<name>A0A6P2BVT2_9ACTN</name>
<dbReference type="SUPFAM" id="SSF54665">
    <property type="entry name" value="CO dehydrogenase molybdoprotein N-domain-like"/>
    <property type="match status" value="1"/>
</dbReference>
<dbReference type="OrthoDB" id="9758509at2"/>
<evidence type="ECO:0000313" key="6">
    <source>
        <dbReference type="Proteomes" id="UP000460272"/>
    </source>
</evidence>
<dbReference type="PANTHER" id="PTHR11908">
    <property type="entry name" value="XANTHINE DEHYDROGENASE"/>
    <property type="match status" value="1"/>
</dbReference>
<evidence type="ECO:0000256" key="1">
    <source>
        <dbReference type="ARBA" id="ARBA00022505"/>
    </source>
</evidence>
<dbReference type="Gene3D" id="3.30.365.10">
    <property type="entry name" value="Aldehyde oxidase/xanthine dehydrogenase, molybdopterin binding domain"/>
    <property type="match status" value="4"/>
</dbReference>
<dbReference type="FunFam" id="3.30.365.10:FF:000001">
    <property type="entry name" value="Xanthine dehydrogenase oxidase"/>
    <property type="match status" value="1"/>
</dbReference>
<accession>A0A6P2BVT2</accession>
<dbReference type="EMBL" id="RPFW01000005">
    <property type="protein sequence ID" value="TVZ02346.1"/>
    <property type="molecule type" value="Genomic_DNA"/>
</dbReference>
<keyword evidence="2" id="KW-0560">Oxidoreductase</keyword>
<keyword evidence="6" id="KW-1185">Reference proteome</keyword>
<keyword evidence="1" id="KW-0500">Molybdenum</keyword>
<evidence type="ECO:0000313" key="5">
    <source>
        <dbReference type="EMBL" id="TVZ02346.1"/>
    </source>
</evidence>
<sequence>MTAAPLPKTGAARYAGSRVQRVEDARLLTGAGTFVDDVTRPGMLHACFVRSPHPRARIVSIDNSAALALPGVHAVFTAGDLNGDVVEAWYTGTGNQVPDTPRPPLAVSEARFAGDIVALVVADSRYLAEDAAELVDVDYEPLPAVPDYARARTAEALVHDGYAGNLAGELAGAPAETIADAYDGAAHVVSETIWEQAQGAVPMETRGLVAEWSRGSGELTVWAATQAPHEVRMFAARLLGIPEHSVRVITRDVGGGFGQKVVPLREDICVLLAARRLAGAVKWIEDRRENLQSAGTARHEHGEARLAFDDAGTILAASLDHVQDVGAYPTPWPVMTGAATGMIFPGPYRVARGTFSHASVFSSTPGRIAYRGPWAFETLAREVTLDIAARRMAIDPAELRRRNLLRRDEMPYSSPTGMPYDHMDPLETLEQALAVLDYDAFRNEQAAARAQGRYLGVGISCYAEPTAPAFGVYATEGATIRIEPSGKVNVYLAGGSTGNSLETTAVQLAADALGADIADVHTIQGDTAVTPFGAGTGGSRSGSMIAGAVGVTAAELRDKLTKMAAHKLEASEADIELAQSRAAVKGDPEAGVSFAELADIAYFQPYALPPGTSPGLEASARYAATGMGLWACATHVCTCEVDVTTGKVTLLRYVVGEDCGHMINPAVVEGQIAGGVVQGIGGALLEELAYDADGNPVATTFMDYLLPTAAEVPVIEYAHVETAPGPGPGGYKGVGEGGAIGAPPAVVNAVADALAPFGVTITRLPLTPAAIASLIDASLIDQGREPETGGSQ</sequence>